<proteinExistence type="predicted"/>
<sequence length="194" mass="22429">MKLVFGVGINDADYVVKKMEFIGGKRKLVWFCPFYMAWKSMMARCYSPKLHEKYPTYVGCIVCAEWLTFSNFRRWMEVQTWEGRQLDKDILISGNKVYGPEHCVFVDPKTNSFLTDRGAARGEWPIGVTLDRRIGNLEARCSNPFTGKREHLGLFTDPASAHEAWRKRKHELAAMLAEKQADERVAAALRTRFL</sequence>
<name>A0A6J7WAT5_9CAUD</name>
<organism evidence="1">
    <name type="scientific">uncultured Caudovirales phage</name>
    <dbReference type="NCBI Taxonomy" id="2100421"/>
    <lineage>
        <taxon>Viruses</taxon>
        <taxon>Duplodnaviria</taxon>
        <taxon>Heunggongvirae</taxon>
        <taxon>Uroviricota</taxon>
        <taxon>Caudoviricetes</taxon>
        <taxon>Peduoviridae</taxon>
        <taxon>Maltschvirus</taxon>
        <taxon>Maltschvirus maltsch</taxon>
    </lineage>
</organism>
<gene>
    <name evidence="1" type="ORF">UFOVP150_37</name>
</gene>
<accession>A0A6J7WAT5</accession>
<protein>
    <submittedName>
        <fullName evidence="1">Uncharacterized protein</fullName>
    </submittedName>
</protein>
<evidence type="ECO:0000313" key="1">
    <source>
        <dbReference type="EMBL" id="CAB5155920.1"/>
    </source>
</evidence>
<reference evidence="1" key="1">
    <citation type="submission" date="2020-05" db="EMBL/GenBank/DDBJ databases">
        <authorList>
            <person name="Chiriac C."/>
            <person name="Salcher M."/>
            <person name="Ghai R."/>
            <person name="Kavagutti S V."/>
        </authorList>
    </citation>
    <scope>NUCLEOTIDE SEQUENCE</scope>
</reference>
<dbReference type="EMBL" id="LR798199">
    <property type="protein sequence ID" value="CAB5155920.1"/>
    <property type="molecule type" value="Genomic_DNA"/>
</dbReference>